<comment type="caution">
    <text evidence="2">The sequence shown here is derived from an EMBL/GenBank/DDBJ whole genome shotgun (WGS) entry which is preliminary data.</text>
</comment>
<evidence type="ECO:0000313" key="2">
    <source>
        <dbReference type="EMBL" id="MDQ1106434.1"/>
    </source>
</evidence>
<sequence>MRAPEREDAAAEAVARLQRRAGEASDRAALEPVEGDPVLHHGAGERERDGGAAAYPPQRLVERTTAHRTSSGPLLGGWWDGTSARTM</sequence>
<feature type="compositionally biased region" description="Basic and acidic residues" evidence="1">
    <location>
        <begin position="37"/>
        <end position="50"/>
    </location>
</feature>
<proteinExistence type="predicted"/>
<gene>
    <name evidence="2" type="ORF">QE405_003718</name>
</gene>
<organism evidence="2 3">
    <name type="scientific">Nocardioides zeae</name>
    <dbReference type="NCBI Taxonomy" id="1457234"/>
    <lineage>
        <taxon>Bacteria</taxon>
        <taxon>Bacillati</taxon>
        <taxon>Actinomycetota</taxon>
        <taxon>Actinomycetes</taxon>
        <taxon>Propionibacteriales</taxon>
        <taxon>Nocardioidaceae</taxon>
        <taxon>Nocardioides</taxon>
    </lineage>
</organism>
<feature type="region of interest" description="Disordered" evidence="1">
    <location>
        <begin position="1"/>
        <end position="87"/>
    </location>
</feature>
<evidence type="ECO:0000313" key="3">
    <source>
        <dbReference type="Proteomes" id="UP001239215"/>
    </source>
</evidence>
<dbReference type="RefSeq" id="WP_307204096.1">
    <property type="nucleotide sequence ID" value="NZ_JAUTAN010000001.1"/>
</dbReference>
<feature type="compositionally biased region" description="Basic and acidic residues" evidence="1">
    <location>
        <begin position="20"/>
        <end position="29"/>
    </location>
</feature>
<dbReference type="Proteomes" id="UP001239215">
    <property type="component" value="Unassembled WGS sequence"/>
</dbReference>
<dbReference type="EMBL" id="JAUTAN010000001">
    <property type="protein sequence ID" value="MDQ1106434.1"/>
    <property type="molecule type" value="Genomic_DNA"/>
</dbReference>
<dbReference type="AlphaFoldDB" id="A0AAJ1X449"/>
<name>A0AAJ1X449_9ACTN</name>
<accession>A0AAJ1X449</accession>
<protein>
    <submittedName>
        <fullName evidence="2">Uncharacterized protein</fullName>
    </submittedName>
</protein>
<reference evidence="2" key="1">
    <citation type="submission" date="2023-07" db="EMBL/GenBank/DDBJ databases">
        <title>Functional and genomic diversity of the sorghum phyllosphere microbiome.</title>
        <authorList>
            <person name="Shade A."/>
        </authorList>
    </citation>
    <scope>NUCLEOTIDE SEQUENCE</scope>
    <source>
        <strain evidence="2">SORGH_AS_1067</strain>
    </source>
</reference>
<evidence type="ECO:0000256" key="1">
    <source>
        <dbReference type="SAM" id="MobiDB-lite"/>
    </source>
</evidence>